<gene>
    <name evidence="3" type="primary">LOC102508861</name>
</gene>
<reference evidence="3" key="1">
    <citation type="submission" date="2025-08" db="UniProtKB">
        <authorList>
            <consortium name="RefSeq"/>
        </authorList>
    </citation>
    <scope>IDENTIFICATION</scope>
    <source>
        <tissue evidence="3">Ear skin</tissue>
    </source>
</reference>
<dbReference type="PANTHER" id="PTHR31883">
    <property type="entry name" value="PROTEIN FRG2-RELATED"/>
    <property type="match status" value="1"/>
</dbReference>
<dbReference type="PANTHER" id="PTHR31883:SF1">
    <property type="entry name" value="PROTEIN FRG2-LIKE-2"/>
    <property type="match status" value="1"/>
</dbReference>
<dbReference type="Pfam" id="PF15315">
    <property type="entry name" value="FRG2"/>
    <property type="match status" value="1"/>
</dbReference>
<keyword evidence="2" id="KW-1185">Reference proteome</keyword>
<dbReference type="InterPro" id="IPR026245">
    <property type="entry name" value="FRG2"/>
</dbReference>
<dbReference type="GeneID" id="102508861"/>
<evidence type="ECO:0000256" key="1">
    <source>
        <dbReference type="SAM" id="MobiDB-lite"/>
    </source>
</evidence>
<feature type="compositionally biased region" description="Basic residues" evidence="1">
    <location>
        <begin position="200"/>
        <end position="211"/>
    </location>
</feature>
<dbReference type="RefSeq" id="XP_032343270.1">
    <property type="nucleotide sequence ID" value="XM_032487379.1"/>
</dbReference>
<accession>A0A8B8TMD0</accession>
<sequence length="317" mass="34397">MESGTEVLHPHSPSNGHPTDQPTFQQSSVEERASDAEEKIAEENGKTFSFQLDESQAERPGSEPKSDGEDNANKTEPDGGNSCIAPSGSHSNSHFTHRFRRQLQPGEEDQFQGQHLRENRAEGQGRSRRWVGLTGRLAVRYGAGGPWELMWQASHPRASSAGASPNKRSMTSEKKKQTASDAGLGSESGETRDARPRGPQGRRRGRSKRPRSGSPGDQPPPLRKSLVTSLRSMSEAIFQNIVQVYNQQGDSPPSWEELAQLRGRLCAAVQTFYAVADQAAYVFPAESWLVPAPLPGPWGPARDGGAGPCSEDAPPLP</sequence>
<dbReference type="AlphaFoldDB" id="A0A8B8TMD0"/>
<feature type="compositionally biased region" description="Basic and acidic residues" evidence="1">
    <location>
        <begin position="29"/>
        <end position="45"/>
    </location>
</feature>
<feature type="region of interest" description="Disordered" evidence="1">
    <location>
        <begin position="156"/>
        <end position="224"/>
    </location>
</feature>
<dbReference type="Proteomes" id="UP000694856">
    <property type="component" value="Chromosome 9"/>
</dbReference>
<organism evidence="2 3">
    <name type="scientific">Camelus ferus</name>
    <name type="common">Wild bactrian camel</name>
    <name type="synonym">Camelus bactrianus ferus</name>
    <dbReference type="NCBI Taxonomy" id="419612"/>
    <lineage>
        <taxon>Eukaryota</taxon>
        <taxon>Metazoa</taxon>
        <taxon>Chordata</taxon>
        <taxon>Craniata</taxon>
        <taxon>Vertebrata</taxon>
        <taxon>Euteleostomi</taxon>
        <taxon>Mammalia</taxon>
        <taxon>Eutheria</taxon>
        <taxon>Laurasiatheria</taxon>
        <taxon>Artiodactyla</taxon>
        <taxon>Tylopoda</taxon>
        <taxon>Camelidae</taxon>
        <taxon>Camelus</taxon>
    </lineage>
</organism>
<feature type="region of interest" description="Disordered" evidence="1">
    <location>
        <begin position="297"/>
        <end position="317"/>
    </location>
</feature>
<feature type="compositionally biased region" description="Basic and acidic residues" evidence="1">
    <location>
        <begin position="56"/>
        <end position="77"/>
    </location>
</feature>
<proteinExistence type="predicted"/>
<feature type="compositionally biased region" description="Polar residues" evidence="1">
    <location>
        <begin position="12"/>
        <end position="28"/>
    </location>
</feature>
<protein>
    <submittedName>
        <fullName evidence="3">Protein FRG2</fullName>
    </submittedName>
</protein>
<name>A0A8B8TMD0_CAMFR</name>
<evidence type="ECO:0000313" key="3">
    <source>
        <dbReference type="RefSeq" id="XP_032343270.1"/>
    </source>
</evidence>
<dbReference type="KEGG" id="cfr:102508861"/>
<feature type="compositionally biased region" description="Basic and acidic residues" evidence="1">
    <location>
        <begin position="115"/>
        <end position="125"/>
    </location>
</feature>
<feature type="region of interest" description="Disordered" evidence="1">
    <location>
        <begin position="1"/>
        <end position="133"/>
    </location>
</feature>
<evidence type="ECO:0000313" key="2">
    <source>
        <dbReference type="Proteomes" id="UP000694856"/>
    </source>
</evidence>